<feature type="region of interest" description="Disordered" evidence="1">
    <location>
        <begin position="171"/>
        <end position="217"/>
    </location>
</feature>
<comment type="caution">
    <text evidence="2">The sequence shown here is derived from an EMBL/GenBank/DDBJ whole genome shotgun (WGS) entry which is preliminary data.</text>
</comment>
<dbReference type="EMBL" id="CAWUOM010000003">
    <property type="protein sequence ID" value="CAK7263114.1"/>
    <property type="molecule type" value="Genomic_DNA"/>
</dbReference>
<dbReference type="Proteomes" id="UP001642501">
    <property type="component" value="Unassembled WGS sequence"/>
</dbReference>
<evidence type="ECO:0000256" key="1">
    <source>
        <dbReference type="SAM" id="MobiDB-lite"/>
    </source>
</evidence>
<gene>
    <name evidence="2" type="ORF">SEPCBS57363_000403</name>
</gene>
<feature type="region of interest" description="Disordered" evidence="1">
    <location>
        <begin position="60"/>
        <end position="158"/>
    </location>
</feature>
<feature type="region of interest" description="Disordered" evidence="1">
    <location>
        <begin position="332"/>
        <end position="391"/>
    </location>
</feature>
<feature type="compositionally biased region" description="Low complexity" evidence="1">
    <location>
        <begin position="181"/>
        <end position="217"/>
    </location>
</feature>
<name>A0ABP0D5H2_9PEZI</name>
<reference evidence="2 3" key="1">
    <citation type="submission" date="2024-01" db="EMBL/GenBank/DDBJ databases">
        <authorList>
            <person name="Allen C."/>
            <person name="Tagirdzhanova G."/>
        </authorList>
    </citation>
    <scope>NUCLEOTIDE SEQUENCE [LARGE SCALE GENOMIC DNA]</scope>
    <source>
        <strain evidence="2 3">CBS 573.63</strain>
    </source>
</reference>
<feature type="region of interest" description="Disordered" evidence="1">
    <location>
        <begin position="9"/>
        <end position="38"/>
    </location>
</feature>
<accession>A0ABP0D5H2</accession>
<feature type="compositionally biased region" description="Basic and acidic residues" evidence="1">
    <location>
        <begin position="60"/>
        <end position="73"/>
    </location>
</feature>
<proteinExistence type="predicted"/>
<keyword evidence="3" id="KW-1185">Reference proteome</keyword>
<feature type="compositionally biased region" description="Polar residues" evidence="1">
    <location>
        <begin position="132"/>
        <end position="158"/>
    </location>
</feature>
<evidence type="ECO:0000313" key="2">
    <source>
        <dbReference type="EMBL" id="CAK7263114.1"/>
    </source>
</evidence>
<sequence length="391" mass="41361">MPVFSIFLRGSRAPHDQKIQSEKQAGKQKEELSAPRYHHIPTHAAVDALLGGPAGWMRDDAQRIRESNLKRTTMDAARPGTAPRPGNSTMLSPLHTAHHARGGTGSSSRFGYGSGVQSSSSNGSNISPRWSQPSGSSLSVGRHPSSQGGAATSSSPDYSSLDAEIYRARRFATDTSDASQTAGSTPAPAISPSPSLTSSSMTLSASSSPSATPNTGSALSLNSFQSLKNKDAIGVIYEEHSLSPSDSLEMRNLKSGAVATMIRELKPSSTARFTRNQPDLPSIRIQEMRQQTGPYAQPARQEDSLPLRPQTLSRPVPYNIFPVERSLVPAIIPSPSPSPTLTDNSLDQHAKESQSTTVVPAGSDENKAKEAGDTISTKTDSPAVVPVVVAE</sequence>
<protein>
    <submittedName>
        <fullName evidence="2">Uncharacterized protein</fullName>
    </submittedName>
</protein>
<feature type="compositionally biased region" description="Basic and acidic residues" evidence="1">
    <location>
        <begin position="13"/>
        <end position="33"/>
    </location>
</feature>
<evidence type="ECO:0000313" key="3">
    <source>
        <dbReference type="Proteomes" id="UP001642501"/>
    </source>
</evidence>
<feature type="region of interest" description="Disordered" evidence="1">
    <location>
        <begin position="291"/>
        <end position="311"/>
    </location>
</feature>
<organism evidence="2 3">
    <name type="scientific">Sporothrix epigloea</name>
    <dbReference type="NCBI Taxonomy" id="1892477"/>
    <lineage>
        <taxon>Eukaryota</taxon>
        <taxon>Fungi</taxon>
        <taxon>Dikarya</taxon>
        <taxon>Ascomycota</taxon>
        <taxon>Pezizomycotina</taxon>
        <taxon>Sordariomycetes</taxon>
        <taxon>Sordariomycetidae</taxon>
        <taxon>Ophiostomatales</taxon>
        <taxon>Ophiostomataceae</taxon>
        <taxon>Sporothrix</taxon>
    </lineage>
</organism>
<feature type="compositionally biased region" description="Low complexity" evidence="1">
    <location>
        <begin position="115"/>
        <end position="131"/>
    </location>
</feature>